<dbReference type="InterPro" id="IPR011043">
    <property type="entry name" value="Gal_Oxase/kelch_b-propeller"/>
</dbReference>
<feature type="chain" id="PRO_5031521551" description="Galactose oxidase" evidence="3">
    <location>
        <begin position="22"/>
        <end position="380"/>
    </location>
</feature>
<reference evidence="4" key="1">
    <citation type="submission" date="2021-01" db="EMBL/GenBank/DDBJ databases">
        <authorList>
            <person name="Corre E."/>
            <person name="Pelletier E."/>
            <person name="Niang G."/>
            <person name="Scheremetjew M."/>
            <person name="Finn R."/>
            <person name="Kale V."/>
            <person name="Holt S."/>
            <person name="Cochrane G."/>
            <person name="Meng A."/>
            <person name="Brown T."/>
            <person name="Cohen L."/>
        </authorList>
    </citation>
    <scope>NUCLEOTIDE SEQUENCE</scope>
    <source>
        <strain evidence="4">CCMP722</strain>
    </source>
</reference>
<protein>
    <recommendedName>
        <fullName evidence="5">Galactose oxidase</fullName>
    </recommendedName>
</protein>
<organism evidence="4">
    <name type="scientific">Pyramimonas obovata</name>
    <dbReference type="NCBI Taxonomy" id="1411642"/>
    <lineage>
        <taxon>Eukaryota</taxon>
        <taxon>Viridiplantae</taxon>
        <taxon>Chlorophyta</taxon>
        <taxon>Pyramimonadophyceae</taxon>
        <taxon>Pyramimonadales</taxon>
        <taxon>Pyramimonadaceae</taxon>
        <taxon>Pyramimonas</taxon>
        <taxon>Pyramimonas incertae sedis</taxon>
    </lineage>
</organism>
<dbReference type="PANTHER" id="PTHR46093:SF18">
    <property type="entry name" value="FIBRONECTIN TYPE-III DOMAIN-CONTAINING PROTEIN"/>
    <property type="match status" value="1"/>
</dbReference>
<evidence type="ECO:0000256" key="1">
    <source>
        <dbReference type="ARBA" id="ARBA00022441"/>
    </source>
</evidence>
<evidence type="ECO:0008006" key="5">
    <source>
        <dbReference type="Google" id="ProtNLM"/>
    </source>
</evidence>
<evidence type="ECO:0000313" key="4">
    <source>
        <dbReference type="EMBL" id="CAD8669199.1"/>
    </source>
</evidence>
<dbReference type="AlphaFoldDB" id="A0A7S0R755"/>
<feature type="signal peptide" evidence="3">
    <location>
        <begin position="1"/>
        <end position="21"/>
    </location>
</feature>
<dbReference type="Gene3D" id="2.120.10.80">
    <property type="entry name" value="Kelch-type beta propeller"/>
    <property type="match status" value="2"/>
</dbReference>
<name>A0A7S0R755_9CHLO</name>
<dbReference type="EMBL" id="HBFA01019315">
    <property type="protein sequence ID" value="CAD8669199.1"/>
    <property type="molecule type" value="Transcribed_RNA"/>
</dbReference>
<dbReference type="PANTHER" id="PTHR46093">
    <property type="entry name" value="ACYL-COA-BINDING DOMAIN-CONTAINING PROTEIN 5"/>
    <property type="match status" value="1"/>
</dbReference>
<dbReference type="InterPro" id="IPR015915">
    <property type="entry name" value="Kelch-typ_b-propeller"/>
</dbReference>
<evidence type="ECO:0000256" key="2">
    <source>
        <dbReference type="ARBA" id="ARBA00022737"/>
    </source>
</evidence>
<proteinExistence type="predicted"/>
<sequence length="380" mass="42443">MGAKLGLSYALVALAVRACVGVSPPEWETAFAQSETHHGDGSHPSVRYSHGAATWGDEMIVTHGYFYDRANVSPSWRDDTWGFSLRPPHQWRKIVPLGGGANGTSPHGRYGHALAIHGSDLYIHGGTDGGTRIHGESGFKLQMEFDDLWRLSLTDQTWEQLKPRATGHPYGPGKRYLHSAVTVENTIWVYGGSNKSDLWGWDTEEDYWFQVIPKPGQKWPGRRQGHSAAELPEKNGFIVTGGTRWGFGTKALLSDVWVFRTKDRTWSLLQTRGDPTPMPRLYHAIATMNGQMVLHGGSTNSPGMKCEDETWVYDTFTYTWHELPRAPVAIYHHSIVAHPATQTVFIFGGHRCGADSPTHHAYLNSVYKLKIPTATRRDEL</sequence>
<keyword evidence="2" id="KW-0677">Repeat</keyword>
<dbReference type="SUPFAM" id="SSF50965">
    <property type="entry name" value="Galactose oxidase, central domain"/>
    <property type="match status" value="1"/>
</dbReference>
<keyword evidence="3" id="KW-0732">Signal</keyword>
<keyword evidence="1" id="KW-0880">Kelch repeat</keyword>
<accession>A0A7S0R755</accession>
<dbReference type="Pfam" id="PF24681">
    <property type="entry name" value="Kelch_KLHDC2_KLHL20_DRC7"/>
    <property type="match status" value="1"/>
</dbReference>
<gene>
    <name evidence="4" type="ORF">POBO1169_LOCUS9890</name>
</gene>
<evidence type="ECO:0000256" key="3">
    <source>
        <dbReference type="SAM" id="SignalP"/>
    </source>
</evidence>